<dbReference type="EMBL" id="CP070368">
    <property type="protein sequence ID" value="QRZ12443.1"/>
    <property type="molecule type" value="Genomic_DNA"/>
</dbReference>
<reference evidence="1 2" key="1">
    <citation type="submission" date="2021-02" db="EMBL/GenBank/DDBJ databases">
        <title>Paracoccus methylovroum sp.nov., a new methanol and methylamine utilizing methylotrophic denitrifer.</title>
        <authorList>
            <person name="Timsy T."/>
            <person name="Behrendt U."/>
            <person name="Ulrich A."/>
            <person name="Spanner T."/>
            <person name="Foesel B.U."/>
            <person name="Horn M.A."/>
            <person name="Kolb S."/>
        </authorList>
    </citation>
    <scope>NUCLEOTIDE SEQUENCE [LARGE SCALE GENOMIC DNA]</scope>
    <source>
        <strain evidence="1 2">H4-D09</strain>
    </source>
</reference>
<keyword evidence="2" id="KW-1185">Reference proteome</keyword>
<gene>
    <name evidence="1" type="ORF">JWJ88_07400</name>
</gene>
<protein>
    <submittedName>
        <fullName evidence="1">Tail protein X</fullName>
    </submittedName>
</protein>
<dbReference type="Pfam" id="PF05489">
    <property type="entry name" value="Phage_tail_X"/>
    <property type="match status" value="1"/>
</dbReference>
<evidence type="ECO:0000313" key="2">
    <source>
        <dbReference type="Proteomes" id="UP000663629"/>
    </source>
</evidence>
<name>A0ABX7JDX7_9RHOB</name>
<sequence>MKYRTKDGDVVDLICRRYYDGDPHSVEAVYDTNPGLAAYGPVLPAGIVIDLPAAQPVEPQTIRLWD</sequence>
<evidence type="ECO:0000313" key="1">
    <source>
        <dbReference type="EMBL" id="QRZ12443.1"/>
    </source>
</evidence>
<dbReference type="RefSeq" id="WP_205293477.1">
    <property type="nucleotide sequence ID" value="NZ_CP070368.1"/>
</dbReference>
<accession>A0ABX7JDX7</accession>
<dbReference type="Proteomes" id="UP000663629">
    <property type="component" value="Chromosome 1"/>
</dbReference>
<proteinExistence type="predicted"/>
<organism evidence="1 2">
    <name type="scientific">Paracoccus methylovorus</name>
    <dbReference type="NCBI Taxonomy" id="2812658"/>
    <lineage>
        <taxon>Bacteria</taxon>
        <taxon>Pseudomonadati</taxon>
        <taxon>Pseudomonadota</taxon>
        <taxon>Alphaproteobacteria</taxon>
        <taxon>Rhodobacterales</taxon>
        <taxon>Paracoccaceae</taxon>
        <taxon>Paracoccus</taxon>
    </lineage>
</organism>
<dbReference type="InterPro" id="IPR008861">
    <property type="entry name" value="GpX-like"/>
</dbReference>